<dbReference type="InterPro" id="IPR052471">
    <property type="entry name" value="PBI_I9"/>
</dbReference>
<organism evidence="3 4">
    <name type="scientific">Rhizopus stolonifer</name>
    <name type="common">Rhizopus nigricans</name>
    <dbReference type="NCBI Taxonomy" id="4846"/>
    <lineage>
        <taxon>Eukaryota</taxon>
        <taxon>Fungi</taxon>
        <taxon>Fungi incertae sedis</taxon>
        <taxon>Mucoromycota</taxon>
        <taxon>Mucoromycotina</taxon>
        <taxon>Mucoromycetes</taxon>
        <taxon>Mucorales</taxon>
        <taxon>Mucorineae</taxon>
        <taxon>Rhizopodaceae</taxon>
        <taxon>Rhizopus</taxon>
    </lineage>
</organism>
<dbReference type="PANTHER" id="PTHR28288">
    <property type="entry name" value="PROTEASE B INHIBITOR 2"/>
    <property type="match status" value="1"/>
</dbReference>
<dbReference type="GO" id="GO:0042144">
    <property type="term" value="P:vacuole fusion, non-autophagic"/>
    <property type="evidence" value="ECO:0007669"/>
    <property type="project" value="TreeGrafter"/>
</dbReference>
<feature type="domain" description="Inhibitor I9" evidence="2">
    <location>
        <begin position="12"/>
        <end position="81"/>
    </location>
</feature>
<dbReference type="Pfam" id="PF05922">
    <property type="entry name" value="Inhibitor_I9"/>
    <property type="match status" value="1"/>
</dbReference>
<evidence type="ECO:0000313" key="4">
    <source>
        <dbReference type="Proteomes" id="UP000253551"/>
    </source>
</evidence>
<dbReference type="InterPro" id="IPR037045">
    <property type="entry name" value="S8pro/Inhibitor_I9_sf"/>
</dbReference>
<sequence length="88" mass="9587">MSSKCLNQLSSTFIVAFKDSTPDDMVEQQILAAETAGAKIIHRYNSTFRGFSLEVPDKSVSAMSLRSPFIQSVEADGKVTTQGESLLQ</sequence>
<dbReference type="OrthoDB" id="5518345at2759"/>
<evidence type="ECO:0000256" key="1">
    <source>
        <dbReference type="ARBA" id="ARBA00038069"/>
    </source>
</evidence>
<dbReference type="EMBL" id="PJQM01002156">
    <property type="protein sequence ID" value="RCH97664.1"/>
    <property type="molecule type" value="Genomic_DNA"/>
</dbReference>
<name>A0A367K621_RHIST</name>
<dbReference type="PANTHER" id="PTHR28288:SF2">
    <property type="entry name" value="PROTEASE B INHIBITOR 2"/>
    <property type="match status" value="1"/>
</dbReference>
<gene>
    <name evidence="3" type="ORF">CU098_007789</name>
</gene>
<dbReference type="SUPFAM" id="SSF54897">
    <property type="entry name" value="Protease propeptides/inhibitors"/>
    <property type="match status" value="1"/>
</dbReference>
<dbReference type="Proteomes" id="UP000253551">
    <property type="component" value="Unassembled WGS sequence"/>
</dbReference>
<accession>A0A367K621</accession>
<protein>
    <recommendedName>
        <fullName evidence="2">Inhibitor I9 domain-containing protein</fullName>
    </recommendedName>
</protein>
<comment type="similarity">
    <text evidence="1">Belongs to the protease inhibitor I9 family.</text>
</comment>
<evidence type="ECO:0000313" key="3">
    <source>
        <dbReference type="EMBL" id="RCH97664.1"/>
    </source>
</evidence>
<proteinExistence type="inferred from homology"/>
<evidence type="ECO:0000259" key="2">
    <source>
        <dbReference type="Pfam" id="PF05922"/>
    </source>
</evidence>
<keyword evidence="4" id="KW-1185">Reference proteome</keyword>
<dbReference type="AlphaFoldDB" id="A0A367K621"/>
<comment type="caution">
    <text evidence="3">The sequence shown here is derived from an EMBL/GenBank/DDBJ whole genome shotgun (WGS) entry which is preliminary data.</text>
</comment>
<dbReference type="Gene3D" id="3.30.70.80">
    <property type="entry name" value="Peptidase S8 propeptide/proteinase inhibitor I9"/>
    <property type="match status" value="1"/>
</dbReference>
<dbReference type="GO" id="GO:0004866">
    <property type="term" value="F:endopeptidase inhibitor activity"/>
    <property type="evidence" value="ECO:0007669"/>
    <property type="project" value="TreeGrafter"/>
</dbReference>
<reference evidence="3 4" key="1">
    <citation type="journal article" date="2018" name="G3 (Bethesda)">
        <title>Phylogenetic and Phylogenomic Definition of Rhizopus Species.</title>
        <authorList>
            <person name="Gryganskyi A.P."/>
            <person name="Golan J."/>
            <person name="Dolatabadi S."/>
            <person name="Mondo S."/>
            <person name="Robb S."/>
            <person name="Idnurm A."/>
            <person name="Muszewska A."/>
            <person name="Steczkiewicz K."/>
            <person name="Masonjones S."/>
            <person name="Liao H.L."/>
            <person name="Gajdeczka M.T."/>
            <person name="Anike F."/>
            <person name="Vuek A."/>
            <person name="Anishchenko I.M."/>
            <person name="Voigt K."/>
            <person name="de Hoog G.S."/>
            <person name="Smith M.E."/>
            <person name="Heitman J."/>
            <person name="Vilgalys R."/>
            <person name="Stajich J.E."/>
        </authorList>
    </citation>
    <scope>NUCLEOTIDE SEQUENCE [LARGE SCALE GENOMIC DNA]</scope>
    <source>
        <strain evidence="3 4">LSU 92-RS-03</strain>
    </source>
</reference>
<dbReference type="InterPro" id="IPR010259">
    <property type="entry name" value="S8pro/Inhibitor_I9"/>
</dbReference>